<protein>
    <submittedName>
        <fullName evidence="1">Uncharacterized protein</fullName>
    </submittedName>
</protein>
<reference evidence="1" key="1">
    <citation type="submission" date="2023-07" db="EMBL/GenBank/DDBJ databases">
        <authorList>
            <person name="Xia Y."/>
        </authorList>
    </citation>
    <scope>NUCLEOTIDE SEQUENCE</scope>
    <source>
        <strain evidence="1">E</strain>
    </source>
</reference>
<sequence>MNIFETMGQTIQDDIQNIKNTLERIRVEKAWIQQMLLSLDFENIS</sequence>
<name>A0AA96IZC5_9VIRU</name>
<dbReference type="EMBL" id="OR343189">
    <property type="protein sequence ID" value="WNL50504.1"/>
    <property type="molecule type" value="Genomic_DNA"/>
</dbReference>
<evidence type="ECO:0000313" key="1">
    <source>
        <dbReference type="EMBL" id="WNL50504.1"/>
    </source>
</evidence>
<gene>
    <name evidence="1" type="ORF">MarDSR_465</name>
</gene>
<accession>A0AA96IZC5</accession>
<organism evidence="1">
    <name type="scientific">Marseillevirus sp</name>
    <dbReference type="NCBI Taxonomy" id="2809551"/>
    <lineage>
        <taxon>Viruses</taxon>
        <taxon>Varidnaviria</taxon>
        <taxon>Bamfordvirae</taxon>
        <taxon>Nucleocytoviricota</taxon>
        <taxon>Megaviricetes</taxon>
        <taxon>Pimascovirales</taxon>
        <taxon>Pimascovirales incertae sedis</taxon>
        <taxon>Marseilleviridae</taxon>
        <taxon>Marseillevirus</taxon>
    </lineage>
</organism>
<proteinExistence type="predicted"/>